<dbReference type="PANTHER" id="PTHR11122">
    <property type="entry name" value="APOSPORY-ASSOCIATED PROTEIN C-RELATED"/>
    <property type="match status" value="1"/>
</dbReference>
<dbReference type="Pfam" id="PF01263">
    <property type="entry name" value="Aldose_epim"/>
    <property type="match status" value="1"/>
</dbReference>
<organism evidence="1 2">
    <name type="scientific">Ornithinibacillus caprae</name>
    <dbReference type="NCBI Taxonomy" id="2678566"/>
    <lineage>
        <taxon>Bacteria</taxon>
        <taxon>Bacillati</taxon>
        <taxon>Bacillota</taxon>
        <taxon>Bacilli</taxon>
        <taxon>Bacillales</taxon>
        <taxon>Bacillaceae</taxon>
        <taxon>Ornithinibacillus</taxon>
    </lineage>
</organism>
<dbReference type="InterPro" id="IPR011013">
    <property type="entry name" value="Gal_mutarotase_sf_dom"/>
</dbReference>
<evidence type="ECO:0000313" key="1">
    <source>
        <dbReference type="EMBL" id="MUK87696.1"/>
    </source>
</evidence>
<dbReference type="InterPro" id="IPR014718">
    <property type="entry name" value="GH-type_carb-bd"/>
</dbReference>
<accession>A0A6N8FG86</accession>
<dbReference type="Proteomes" id="UP000469125">
    <property type="component" value="Unassembled WGS sequence"/>
</dbReference>
<dbReference type="RefSeq" id="WP_155667568.1">
    <property type="nucleotide sequence ID" value="NZ_WOCA01000002.1"/>
</dbReference>
<protein>
    <submittedName>
        <fullName evidence="1">Aldose epimerase</fullName>
    </submittedName>
</protein>
<comment type="caution">
    <text evidence="1">The sequence shown here is derived from an EMBL/GenBank/DDBJ whole genome shotgun (WGS) entry which is preliminary data.</text>
</comment>
<dbReference type="PANTHER" id="PTHR11122:SF13">
    <property type="entry name" value="GLUCOSE-6-PHOSPHATE 1-EPIMERASE"/>
    <property type="match status" value="1"/>
</dbReference>
<dbReference type="AlphaFoldDB" id="A0A6N8FG86"/>
<dbReference type="Gene3D" id="2.70.98.10">
    <property type="match status" value="1"/>
</dbReference>
<dbReference type="GO" id="GO:0016853">
    <property type="term" value="F:isomerase activity"/>
    <property type="evidence" value="ECO:0007669"/>
    <property type="project" value="InterPro"/>
</dbReference>
<evidence type="ECO:0000313" key="2">
    <source>
        <dbReference type="Proteomes" id="UP000469125"/>
    </source>
</evidence>
<sequence length="287" mass="33041">MYQIQTFEEQSFTMYQLSNADDSAWVTICPERGGIITSFGVDGKEQLYINKETLYDRSKNIRGGIPILFPIAGQLEEGKYEWDGETYNMPNHGLARIYPWEVVEKKQDETQASITVRFVSSISTKAVYPFDFDVLFTYTIRANELLIEQSFGNVSDQAMPMYVGLHPYFKASQKNVVLKTDTTKLFDYSDESVQDFQGSVDMENRKESVVLLDAKARKVSMELGTGQEVHMETGAEYKYTVIWTEKGKEFICVEPWMAMAGELNRKEELVMIEPKETLDTFVRFRVE</sequence>
<proteinExistence type="predicted"/>
<dbReference type="SUPFAM" id="SSF74650">
    <property type="entry name" value="Galactose mutarotase-like"/>
    <property type="match status" value="1"/>
</dbReference>
<gene>
    <name evidence="1" type="ORF">GMD78_04680</name>
</gene>
<keyword evidence="2" id="KW-1185">Reference proteome</keyword>
<dbReference type="GO" id="GO:0030246">
    <property type="term" value="F:carbohydrate binding"/>
    <property type="evidence" value="ECO:0007669"/>
    <property type="project" value="InterPro"/>
</dbReference>
<dbReference type="InterPro" id="IPR008183">
    <property type="entry name" value="Aldose_1/G6P_1-epimerase"/>
</dbReference>
<name>A0A6N8FG86_9BACI</name>
<dbReference type="GO" id="GO:0005975">
    <property type="term" value="P:carbohydrate metabolic process"/>
    <property type="evidence" value="ECO:0007669"/>
    <property type="project" value="InterPro"/>
</dbReference>
<reference evidence="1 2" key="1">
    <citation type="submission" date="2019-11" db="EMBL/GenBank/DDBJ databases">
        <authorList>
            <person name="Li X."/>
        </authorList>
    </citation>
    <scope>NUCLEOTIDE SEQUENCE [LARGE SCALE GENOMIC DNA]</scope>
    <source>
        <strain evidence="1 2">L9</strain>
    </source>
</reference>
<dbReference type="EMBL" id="WOCA01000002">
    <property type="protein sequence ID" value="MUK87696.1"/>
    <property type="molecule type" value="Genomic_DNA"/>
</dbReference>